<keyword evidence="11" id="KW-1185">Reference proteome</keyword>
<dbReference type="SUPFAM" id="SSF53649">
    <property type="entry name" value="Alkaline phosphatase-like"/>
    <property type="match status" value="1"/>
</dbReference>
<sequence length="665" mass="74172">MAIWRLIGSFALFLGLAVSAQAAEKPNIVIILADDLVRLLPHTLLRVGWNDVGFHGSAQIPTPNIDALAYNGIILNSHYVPALCTPSRSSLMTGKYPTHTGMQHLVILAPEPWGLPLSETLMPEHLKAAGYATHAVGKWHLGFHRKEYTPTYRGFDSHYGYWNGYQDYYDHTMRATLVPYKGYDMRRNMTVDWHARGQYSTDLFTNEAVRIIQTHDSEKGPLFLYLAHLAPHTGNPEDPFQAPDEEVAKFAHIEDPERRVYAAMVSKLDQSVGDVVTALRMKGMLHNSIVLFMSDNGAPTFGVHSNRGSNFPLRGMKESPWEGGVRGVAAVWSPLLHSTQRVSNQLMHITDWLPTFYAAAGLDVHELGNIDGIDMWKALSENQPSPRMEVLHNIDPIEDYAALRRGDWKYVTGTAQEGKIDEWYGESGRGNENKSQKYNMQEVLNSKVGIAITGFITKQQLQAKTLARMLENGSLDKGDGRFKQMKLLSEIAVTSLRHQAEVHCNQKKGLSLSNTSSETACRPREAPCLFNIRDDPCETINLAHARPLVLQSLEESLERYKKTMMKPLNLPGDPMSNPTYWNDTWVNWKDDSAAPGESMTVLPSPANPVTTSFMTAISLIIALSIFAVAVKLSVNGTTKKSSFFSKFFIKAKDVDMSGNQKGVVQ</sequence>
<feature type="transmembrane region" description="Helical" evidence="7">
    <location>
        <begin position="613"/>
        <end position="634"/>
    </location>
</feature>
<comment type="similarity">
    <text evidence="2">Belongs to the sulfatase family.</text>
</comment>
<evidence type="ECO:0000256" key="6">
    <source>
        <dbReference type="ARBA" id="ARBA00023180"/>
    </source>
</evidence>
<evidence type="ECO:0000256" key="2">
    <source>
        <dbReference type="ARBA" id="ARBA00008779"/>
    </source>
</evidence>
<feature type="signal peptide" evidence="8">
    <location>
        <begin position="1"/>
        <end position="22"/>
    </location>
</feature>
<dbReference type="Pfam" id="PF00884">
    <property type="entry name" value="Sulfatase"/>
    <property type="match status" value="1"/>
</dbReference>
<gene>
    <name evidence="10" type="ORF">Cfor_12845</name>
</gene>
<dbReference type="GO" id="GO:0046872">
    <property type="term" value="F:metal ion binding"/>
    <property type="evidence" value="ECO:0007669"/>
    <property type="project" value="UniProtKB-KW"/>
</dbReference>
<dbReference type="EMBL" id="BLKM01000294">
    <property type="protein sequence ID" value="GFG31279.1"/>
    <property type="molecule type" value="Genomic_DNA"/>
</dbReference>
<dbReference type="PROSITE" id="PS00523">
    <property type="entry name" value="SULFATASE_1"/>
    <property type="match status" value="1"/>
</dbReference>
<keyword evidence="3" id="KW-0479">Metal-binding</keyword>
<evidence type="ECO:0000256" key="5">
    <source>
        <dbReference type="ARBA" id="ARBA00022837"/>
    </source>
</evidence>
<dbReference type="PANTHER" id="PTHR10342">
    <property type="entry name" value="ARYLSULFATASE"/>
    <property type="match status" value="1"/>
</dbReference>
<dbReference type="FunCoup" id="A0A6L2PFG0">
    <property type="interactions" value="62"/>
</dbReference>
<keyword evidence="7" id="KW-1133">Transmembrane helix</keyword>
<dbReference type="InParanoid" id="A0A6L2PFG0"/>
<evidence type="ECO:0000256" key="4">
    <source>
        <dbReference type="ARBA" id="ARBA00022801"/>
    </source>
</evidence>
<keyword evidence="7" id="KW-0812">Transmembrane</keyword>
<protein>
    <recommendedName>
        <fullName evidence="9">Sulfatase N-terminal domain-containing protein</fullName>
    </recommendedName>
</protein>
<evidence type="ECO:0000256" key="7">
    <source>
        <dbReference type="SAM" id="Phobius"/>
    </source>
</evidence>
<name>A0A6L2PFG0_COPFO</name>
<comment type="caution">
    <text evidence="10">The sequence shown here is derived from an EMBL/GenBank/DDBJ whole genome shotgun (WGS) entry which is preliminary data.</text>
</comment>
<dbReference type="AlphaFoldDB" id="A0A6L2PFG0"/>
<dbReference type="InterPro" id="IPR047115">
    <property type="entry name" value="ARSB"/>
</dbReference>
<dbReference type="InterPro" id="IPR000917">
    <property type="entry name" value="Sulfatase_N"/>
</dbReference>
<evidence type="ECO:0000313" key="11">
    <source>
        <dbReference type="Proteomes" id="UP000502823"/>
    </source>
</evidence>
<evidence type="ECO:0000313" key="10">
    <source>
        <dbReference type="EMBL" id="GFG31279.1"/>
    </source>
</evidence>
<dbReference type="PROSITE" id="PS00149">
    <property type="entry name" value="SULFATASE_2"/>
    <property type="match status" value="1"/>
</dbReference>
<feature type="chain" id="PRO_5026916173" description="Sulfatase N-terminal domain-containing protein" evidence="8">
    <location>
        <begin position="23"/>
        <end position="665"/>
    </location>
</feature>
<dbReference type="GO" id="GO:0008484">
    <property type="term" value="F:sulfuric ester hydrolase activity"/>
    <property type="evidence" value="ECO:0007669"/>
    <property type="project" value="InterPro"/>
</dbReference>
<dbReference type="Proteomes" id="UP000502823">
    <property type="component" value="Unassembled WGS sequence"/>
</dbReference>
<evidence type="ECO:0000256" key="1">
    <source>
        <dbReference type="ARBA" id="ARBA00001913"/>
    </source>
</evidence>
<dbReference type="InterPro" id="IPR024607">
    <property type="entry name" value="Sulfatase_CS"/>
</dbReference>
<accession>A0A6L2PFG0</accession>
<reference evidence="11" key="1">
    <citation type="submission" date="2020-01" db="EMBL/GenBank/DDBJ databases">
        <title>Draft genome sequence of the Termite Coptotermes fromosanus.</title>
        <authorList>
            <person name="Itakura S."/>
            <person name="Yosikawa Y."/>
            <person name="Umezawa K."/>
        </authorList>
    </citation>
    <scope>NUCLEOTIDE SEQUENCE [LARGE SCALE GENOMIC DNA]</scope>
</reference>
<keyword evidence="8" id="KW-0732">Signal</keyword>
<dbReference type="Gene3D" id="3.30.1120.10">
    <property type="match status" value="1"/>
</dbReference>
<dbReference type="CDD" id="cd16029">
    <property type="entry name" value="4-S"/>
    <property type="match status" value="1"/>
</dbReference>
<evidence type="ECO:0000256" key="3">
    <source>
        <dbReference type="ARBA" id="ARBA00022723"/>
    </source>
</evidence>
<dbReference type="Gene3D" id="3.40.720.10">
    <property type="entry name" value="Alkaline Phosphatase, subunit A"/>
    <property type="match status" value="1"/>
</dbReference>
<dbReference type="PANTHER" id="PTHR10342:SF264">
    <property type="entry name" value="MIP05773P-RELATED"/>
    <property type="match status" value="1"/>
</dbReference>
<evidence type="ECO:0000259" key="9">
    <source>
        <dbReference type="Pfam" id="PF00884"/>
    </source>
</evidence>
<organism evidence="10 11">
    <name type="scientific">Coptotermes formosanus</name>
    <name type="common">Formosan subterranean termite</name>
    <dbReference type="NCBI Taxonomy" id="36987"/>
    <lineage>
        <taxon>Eukaryota</taxon>
        <taxon>Metazoa</taxon>
        <taxon>Ecdysozoa</taxon>
        <taxon>Arthropoda</taxon>
        <taxon>Hexapoda</taxon>
        <taxon>Insecta</taxon>
        <taxon>Pterygota</taxon>
        <taxon>Neoptera</taxon>
        <taxon>Polyneoptera</taxon>
        <taxon>Dictyoptera</taxon>
        <taxon>Blattodea</taxon>
        <taxon>Blattoidea</taxon>
        <taxon>Termitoidae</taxon>
        <taxon>Rhinotermitidae</taxon>
        <taxon>Coptotermes</taxon>
    </lineage>
</organism>
<keyword evidence="5" id="KW-0106">Calcium</keyword>
<proteinExistence type="inferred from homology"/>
<dbReference type="OrthoDB" id="103349at2759"/>
<evidence type="ECO:0000256" key="8">
    <source>
        <dbReference type="SAM" id="SignalP"/>
    </source>
</evidence>
<feature type="domain" description="Sulfatase N-terminal" evidence="9">
    <location>
        <begin position="26"/>
        <end position="361"/>
    </location>
</feature>
<keyword evidence="6" id="KW-0325">Glycoprotein</keyword>
<keyword evidence="7" id="KW-0472">Membrane</keyword>
<dbReference type="InterPro" id="IPR017850">
    <property type="entry name" value="Alkaline_phosphatase_core_sf"/>
</dbReference>
<comment type="cofactor">
    <cofactor evidence="1">
        <name>Ca(2+)</name>
        <dbReference type="ChEBI" id="CHEBI:29108"/>
    </cofactor>
</comment>
<keyword evidence="4" id="KW-0378">Hydrolase</keyword>